<organism evidence="2">
    <name type="scientific">Drosophila melanogaster</name>
    <name type="common">Fruit fly</name>
    <dbReference type="NCBI Taxonomy" id="7227"/>
    <lineage>
        <taxon>Eukaryota</taxon>
        <taxon>Metazoa</taxon>
        <taxon>Ecdysozoa</taxon>
        <taxon>Arthropoda</taxon>
        <taxon>Hexapoda</taxon>
        <taxon>Insecta</taxon>
        <taxon>Pterygota</taxon>
        <taxon>Neoptera</taxon>
        <taxon>Endopterygota</taxon>
        <taxon>Diptera</taxon>
        <taxon>Brachycera</taxon>
        <taxon>Muscomorpha</taxon>
        <taxon>Ephydroidea</taxon>
        <taxon>Drosophilidae</taxon>
        <taxon>Drosophila</taxon>
        <taxon>Sophophora</taxon>
    </lineage>
</organism>
<dbReference type="EMBL" id="BK003407">
    <property type="protein sequence ID" value="DAA03606.1"/>
    <property type="molecule type" value="Genomic_DNA"/>
</dbReference>
<evidence type="ECO:0000256" key="1">
    <source>
        <dbReference type="SAM" id="SignalP"/>
    </source>
</evidence>
<proteinExistence type="predicted"/>
<sequence>MPPTNQLFVRLRLALGFRFGSVTAEHLRSSTFFNTTAPAAATADAPAPLRFFFALLSVELSCPLRSALWFGSYGLCHRLVGVGWLVGCRSAAAFVRFLKIVTRCSSKLD</sequence>
<gene>
    <name evidence="2" type="ORF">HDC02275</name>
</gene>
<reference evidence="2" key="1">
    <citation type="journal article" date="2003" name="Genome Biol.">
        <title>An integrated gene annotation and transcriptional profiling approach towards the full gene content of the Drosophila genome.</title>
        <authorList>
            <person name="Hild M."/>
            <person name="Beckmann B."/>
            <person name="Haas S.A."/>
            <person name="Koch B."/>
            <person name="Solovyev V."/>
            <person name="Busold C."/>
            <person name="Fellenberg K."/>
            <person name="Boutros M."/>
            <person name="Vingron M."/>
            <person name="Sauer F."/>
            <person name="Hoheisel J.D."/>
            <person name="Paro R."/>
        </authorList>
    </citation>
    <scope>NUCLEOTIDE SEQUENCE</scope>
</reference>
<feature type="signal peptide" evidence="1">
    <location>
        <begin position="1"/>
        <end position="24"/>
    </location>
</feature>
<accession>Q6IHK9</accession>
<dbReference type="AlphaFoldDB" id="Q6IHK9"/>
<evidence type="ECO:0000313" key="2">
    <source>
        <dbReference type="EMBL" id="DAA03606.1"/>
    </source>
</evidence>
<name>Q6IHK9_DROME</name>
<keyword evidence="1" id="KW-0732">Signal</keyword>
<protein>
    <submittedName>
        <fullName evidence="2">HDC02275</fullName>
    </submittedName>
</protein>
<feature type="chain" id="PRO_5004274653" evidence="1">
    <location>
        <begin position="25"/>
        <end position="109"/>
    </location>
</feature>